<sequence length="591" mass="67599">MLAIVLLAMRTAAVIAQCDFDSLRNVAHNIGFDVNSLQPCHQLIGQLEKCEGTEPQRLRNKLAYQAGLIELSLDEPLDALKTFETIEDQEDGYFSLAQRQLEELYVKFGKREKLILTEGRKMGHEFLLLDSEIQTFVTKNELPSLSVVTQILQICPWSLEYRILANDIYFRELAQLPDINTAQAIVANYEVVLDKHRRKLSITERRDLYYAISTLQLYVMSTAPTNVKKCINLDMDFQPCRDLSKIYQKFVKTAPPFTSMMDPDRYLVLEPYDANKVSELLLQDRKAFAWLGEQANNNLLALKVHFKKALQLLLDTRPLSKMPLKLSLEPPSQGLDLTLNVLLCDAFSSSAGSTNAKRPCNEALKQALSKESFEILSQFLTTLSKHGEAYEIIQRLWLNYPPVAARAVQLLLQTLLRETKRKPNADLTNQWSQIENFAKERHWASAKNEKIVALFRAIQKGVSSSRQRQNNSFRSQQQQQFFQGFQGQRRGPGPSKFYGKDYYKALGVNQDADDKEVRRAYLELAKKNHPDKQGQSANVEEKMAAINEAYEILGDNDKRREYDMHRNEKGHVLGNGPFGQGGGSWNFQFQF</sequence>
<accession>A0A1G4KIC4</accession>
<dbReference type="SUPFAM" id="SSF46565">
    <property type="entry name" value="Chaperone J-domain"/>
    <property type="match status" value="1"/>
</dbReference>
<dbReference type="GO" id="GO:0051087">
    <property type="term" value="F:protein-folding chaperone binding"/>
    <property type="evidence" value="ECO:0007669"/>
    <property type="project" value="TreeGrafter"/>
</dbReference>
<evidence type="ECO:0000313" key="7">
    <source>
        <dbReference type="EMBL" id="SCV04254.1"/>
    </source>
</evidence>
<dbReference type="PROSITE" id="PS50076">
    <property type="entry name" value="DNAJ_2"/>
    <property type="match status" value="1"/>
</dbReference>
<dbReference type="PRINTS" id="PR00625">
    <property type="entry name" value="JDOMAIN"/>
</dbReference>
<gene>
    <name evidence="7" type="ORF">LAMI_0H14642G</name>
</gene>
<dbReference type="Pfam" id="PF00226">
    <property type="entry name" value="DnaJ"/>
    <property type="match status" value="1"/>
</dbReference>
<dbReference type="GO" id="GO:0034975">
    <property type="term" value="P:protein folding in endoplasmic reticulum"/>
    <property type="evidence" value="ECO:0007669"/>
    <property type="project" value="TreeGrafter"/>
</dbReference>
<feature type="domain" description="J" evidence="6">
    <location>
        <begin position="501"/>
        <end position="566"/>
    </location>
</feature>
<evidence type="ECO:0000256" key="2">
    <source>
        <dbReference type="ARBA" id="ARBA00022729"/>
    </source>
</evidence>
<dbReference type="GO" id="GO:0005783">
    <property type="term" value="C:endoplasmic reticulum"/>
    <property type="evidence" value="ECO:0007669"/>
    <property type="project" value="UniProtKB-SubCell"/>
</dbReference>
<dbReference type="OrthoDB" id="1726119at2759"/>
<dbReference type="InterPro" id="IPR051727">
    <property type="entry name" value="DnaJ_C3_Co-chaperones"/>
</dbReference>
<dbReference type="AlphaFoldDB" id="A0A1G4KIC4"/>
<dbReference type="Gene3D" id="1.10.287.110">
    <property type="entry name" value="DnaJ domain"/>
    <property type="match status" value="1"/>
</dbReference>
<evidence type="ECO:0000313" key="8">
    <source>
        <dbReference type="Proteomes" id="UP000191024"/>
    </source>
</evidence>
<dbReference type="GO" id="GO:0051787">
    <property type="term" value="F:misfolded protein binding"/>
    <property type="evidence" value="ECO:0007669"/>
    <property type="project" value="TreeGrafter"/>
</dbReference>
<evidence type="ECO:0000259" key="6">
    <source>
        <dbReference type="PROSITE" id="PS50076"/>
    </source>
</evidence>
<dbReference type="SMART" id="SM00271">
    <property type="entry name" value="DnaJ"/>
    <property type="match status" value="1"/>
</dbReference>
<feature type="chain" id="PRO_5009236554" evidence="5">
    <location>
        <begin position="17"/>
        <end position="591"/>
    </location>
</feature>
<organism evidence="7 8">
    <name type="scientific">Lachancea mirantina</name>
    <dbReference type="NCBI Taxonomy" id="1230905"/>
    <lineage>
        <taxon>Eukaryota</taxon>
        <taxon>Fungi</taxon>
        <taxon>Dikarya</taxon>
        <taxon>Ascomycota</taxon>
        <taxon>Saccharomycotina</taxon>
        <taxon>Saccharomycetes</taxon>
        <taxon>Saccharomycetales</taxon>
        <taxon>Saccharomycetaceae</taxon>
        <taxon>Lachancea</taxon>
    </lineage>
</organism>
<name>A0A1G4KIC4_9SACH</name>
<dbReference type="InterPro" id="IPR001623">
    <property type="entry name" value="DnaJ_domain"/>
</dbReference>
<protein>
    <submittedName>
        <fullName evidence="7">LAMI_0H14642g1_1</fullName>
    </submittedName>
</protein>
<dbReference type="STRING" id="1230905.A0A1G4KIC4"/>
<reference evidence="8" key="1">
    <citation type="submission" date="2016-03" db="EMBL/GenBank/DDBJ databases">
        <authorList>
            <person name="Devillers H."/>
        </authorList>
    </citation>
    <scope>NUCLEOTIDE SEQUENCE [LARGE SCALE GENOMIC DNA]</scope>
</reference>
<evidence type="ECO:0000256" key="5">
    <source>
        <dbReference type="SAM" id="SignalP"/>
    </source>
</evidence>
<dbReference type="EMBL" id="LT598468">
    <property type="protein sequence ID" value="SCV04254.1"/>
    <property type="molecule type" value="Genomic_DNA"/>
</dbReference>
<feature type="signal peptide" evidence="5">
    <location>
        <begin position="1"/>
        <end position="16"/>
    </location>
</feature>
<evidence type="ECO:0000256" key="1">
    <source>
        <dbReference type="ARBA" id="ARBA00004240"/>
    </source>
</evidence>
<dbReference type="Proteomes" id="UP000191024">
    <property type="component" value="Chromosome H"/>
</dbReference>
<evidence type="ECO:0000256" key="3">
    <source>
        <dbReference type="ARBA" id="ARBA00022824"/>
    </source>
</evidence>
<evidence type="ECO:0000256" key="4">
    <source>
        <dbReference type="SAM" id="MobiDB-lite"/>
    </source>
</evidence>
<keyword evidence="3" id="KW-0256">Endoplasmic reticulum</keyword>
<keyword evidence="8" id="KW-1185">Reference proteome</keyword>
<dbReference type="InterPro" id="IPR036869">
    <property type="entry name" value="J_dom_sf"/>
</dbReference>
<dbReference type="CDD" id="cd06257">
    <property type="entry name" value="DnaJ"/>
    <property type="match status" value="1"/>
</dbReference>
<feature type="region of interest" description="Disordered" evidence="4">
    <location>
        <begin position="465"/>
        <end position="493"/>
    </location>
</feature>
<dbReference type="PANTHER" id="PTHR44140:SF2">
    <property type="entry name" value="LD25575P"/>
    <property type="match status" value="1"/>
</dbReference>
<comment type="subcellular location">
    <subcellularLocation>
        <location evidence="1">Endoplasmic reticulum</location>
    </subcellularLocation>
</comment>
<dbReference type="PANTHER" id="PTHR44140">
    <property type="entry name" value="LD25575P"/>
    <property type="match status" value="1"/>
</dbReference>
<proteinExistence type="predicted"/>
<keyword evidence="2 5" id="KW-0732">Signal</keyword>